<sequence>MIWWIDQGQLAVVAGTALVDVGVVKRVALILFSDEIVVDPKVDFKKFVAFKAACPAVKPLTLKPTRGDTPIRLIALKQDGLLMDTLSLSDINLVSWSAKTSPMIFSCISEYHVLVNTTVKNVWILILLATSLYLQHNQPNKLVTRTPLSSGVHSSKSG</sequence>
<organism evidence="1 2">
    <name type="scientific">Lactuca saligna</name>
    <name type="common">Willowleaf lettuce</name>
    <dbReference type="NCBI Taxonomy" id="75948"/>
    <lineage>
        <taxon>Eukaryota</taxon>
        <taxon>Viridiplantae</taxon>
        <taxon>Streptophyta</taxon>
        <taxon>Embryophyta</taxon>
        <taxon>Tracheophyta</taxon>
        <taxon>Spermatophyta</taxon>
        <taxon>Magnoliopsida</taxon>
        <taxon>eudicotyledons</taxon>
        <taxon>Gunneridae</taxon>
        <taxon>Pentapetalae</taxon>
        <taxon>asterids</taxon>
        <taxon>campanulids</taxon>
        <taxon>Asterales</taxon>
        <taxon>Asteraceae</taxon>
        <taxon>Cichorioideae</taxon>
        <taxon>Cichorieae</taxon>
        <taxon>Lactucinae</taxon>
        <taxon>Lactuca</taxon>
    </lineage>
</organism>
<protein>
    <submittedName>
        <fullName evidence="1">Uncharacterized protein</fullName>
    </submittedName>
</protein>
<dbReference type="EMBL" id="OX465082">
    <property type="protein sequence ID" value="CAI9288881.1"/>
    <property type="molecule type" value="Genomic_DNA"/>
</dbReference>
<evidence type="ECO:0000313" key="2">
    <source>
        <dbReference type="Proteomes" id="UP001177003"/>
    </source>
</evidence>
<keyword evidence="2" id="KW-1185">Reference proteome</keyword>
<gene>
    <name evidence="1" type="ORF">LSALG_LOCUS28150</name>
</gene>
<accession>A0AA36EA65</accession>
<name>A0AA36EA65_LACSI</name>
<evidence type="ECO:0000313" key="1">
    <source>
        <dbReference type="EMBL" id="CAI9288881.1"/>
    </source>
</evidence>
<dbReference type="Proteomes" id="UP001177003">
    <property type="component" value="Chromosome 6"/>
</dbReference>
<reference evidence="1" key="1">
    <citation type="submission" date="2023-04" db="EMBL/GenBank/DDBJ databases">
        <authorList>
            <person name="Vijverberg K."/>
            <person name="Xiong W."/>
            <person name="Schranz E."/>
        </authorList>
    </citation>
    <scope>NUCLEOTIDE SEQUENCE</scope>
</reference>
<dbReference type="AlphaFoldDB" id="A0AA36EA65"/>
<proteinExistence type="predicted"/>